<dbReference type="Gene3D" id="3.20.20.10">
    <property type="entry name" value="Alanine racemase"/>
    <property type="match status" value="1"/>
</dbReference>
<dbReference type="STRING" id="4432.A0A1U8B8Y2"/>
<sequence length="211" mass="22798">MALPPGYAIAGDSSLPAMEAFSGVPSGTNTTSSVDHSHWSPSLSASLYKIDSWAAPYFSVNSSGNISVSPHGAETFPHQGINLMKVVKKVSELKFSGELGLQFSLIVRFPDVLKNSLESLQAAFDSAILSQGYDSYYQGVYPVKCNQDRFVGEGIVEFGSPFRFGLEAGSKTELLLPMTCLCKSNPEDFLVCNGYKDVEYISLSLIARNSI</sequence>
<proteinExistence type="inferred from homology"/>
<evidence type="ECO:0000256" key="4">
    <source>
        <dbReference type="ARBA" id="ARBA00008357"/>
    </source>
</evidence>
<dbReference type="PRINTS" id="PR01180">
    <property type="entry name" value="ARGDCRBXLASE"/>
</dbReference>
<dbReference type="eggNOG" id="ENOG502QTXD">
    <property type="taxonomic scope" value="Eukaryota"/>
</dbReference>
<comment type="cofactor">
    <cofactor evidence="1 12">
        <name>pyridoxal 5'-phosphate</name>
        <dbReference type="ChEBI" id="CHEBI:597326"/>
    </cofactor>
</comment>
<dbReference type="OMA" id="DSWAAPY"/>
<protein>
    <recommendedName>
        <fullName evidence="5 12">Arginine decarboxylase</fullName>
        <ecNumber evidence="5 12">4.1.1.19</ecNumber>
    </recommendedName>
</protein>
<evidence type="ECO:0000313" key="14">
    <source>
        <dbReference type="RefSeq" id="XP_010277587.1"/>
    </source>
</evidence>
<name>A0A1U8B8Y2_NELNU</name>
<evidence type="ECO:0000256" key="6">
    <source>
        <dbReference type="ARBA" id="ARBA00022793"/>
    </source>
</evidence>
<dbReference type="PANTHER" id="PTHR43295">
    <property type="entry name" value="ARGININE DECARBOXYLASE"/>
    <property type="match status" value="1"/>
</dbReference>
<evidence type="ECO:0000313" key="13">
    <source>
        <dbReference type="Proteomes" id="UP000189703"/>
    </source>
</evidence>
<keyword evidence="8 12" id="KW-0663">Pyridoxal phosphate</keyword>
<keyword evidence="10 12" id="KW-0456">Lyase</keyword>
<evidence type="ECO:0000256" key="11">
    <source>
        <dbReference type="ARBA" id="ARBA00049309"/>
    </source>
</evidence>
<dbReference type="KEGG" id="nnu:104611981"/>
<comment type="similarity">
    <text evidence="4 12">Belongs to the Orn/Lys/Arg decarboxylase class-II family. SpeA subfamily.</text>
</comment>
<dbReference type="Proteomes" id="UP000189703">
    <property type="component" value="Unplaced"/>
</dbReference>
<comment type="cofactor">
    <cofactor evidence="2 12">
        <name>Mg(2+)</name>
        <dbReference type="ChEBI" id="CHEBI:18420"/>
    </cofactor>
</comment>
<dbReference type="InterPro" id="IPR009006">
    <property type="entry name" value="Ala_racemase/Decarboxylase_C"/>
</dbReference>
<gene>
    <name evidence="14" type="primary">LOC104611981</name>
</gene>
<dbReference type="InterPro" id="IPR029066">
    <property type="entry name" value="PLP-binding_barrel"/>
</dbReference>
<accession>A0A1U8B8Y2</accession>
<dbReference type="GeneID" id="104611981"/>
<evidence type="ECO:0000256" key="7">
    <source>
        <dbReference type="ARBA" id="ARBA00022842"/>
    </source>
</evidence>
<comment type="pathway">
    <text evidence="3 12">Amine and polyamine biosynthesis; agmatine biosynthesis; agmatine from L-arginine: step 1/1.</text>
</comment>
<organism evidence="13 14">
    <name type="scientific">Nelumbo nucifera</name>
    <name type="common">Sacred lotus</name>
    <dbReference type="NCBI Taxonomy" id="4432"/>
    <lineage>
        <taxon>Eukaryota</taxon>
        <taxon>Viridiplantae</taxon>
        <taxon>Streptophyta</taxon>
        <taxon>Embryophyta</taxon>
        <taxon>Tracheophyta</taxon>
        <taxon>Spermatophyta</taxon>
        <taxon>Magnoliopsida</taxon>
        <taxon>Proteales</taxon>
        <taxon>Nelumbonaceae</taxon>
        <taxon>Nelumbo</taxon>
    </lineage>
</organism>
<dbReference type="AlphaFoldDB" id="A0A1U8B8Y2"/>
<evidence type="ECO:0000256" key="12">
    <source>
        <dbReference type="RuleBase" id="RU003740"/>
    </source>
</evidence>
<dbReference type="OrthoDB" id="1710539at2759"/>
<dbReference type="GO" id="GO:0008792">
    <property type="term" value="F:arginine decarboxylase activity"/>
    <property type="evidence" value="ECO:0007669"/>
    <property type="project" value="UniProtKB-EC"/>
</dbReference>
<evidence type="ECO:0000256" key="10">
    <source>
        <dbReference type="ARBA" id="ARBA00023239"/>
    </source>
</evidence>
<evidence type="ECO:0000256" key="1">
    <source>
        <dbReference type="ARBA" id="ARBA00001933"/>
    </source>
</evidence>
<dbReference type="InterPro" id="IPR002985">
    <property type="entry name" value="Arg_decrbxlase"/>
</dbReference>
<evidence type="ECO:0000256" key="2">
    <source>
        <dbReference type="ARBA" id="ARBA00001946"/>
    </source>
</evidence>
<evidence type="ECO:0000256" key="3">
    <source>
        <dbReference type="ARBA" id="ARBA00004773"/>
    </source>
</evidence>
<evidence type="ECO:0000256" key="5">
    <source>
        <dbReference type="ARBA" id="ARBA00012426"/>
    </source>
</evidence>
<dbReference type="Gene3D" id="2.40.37.10">
    <property type="entry name" value="Lyase, Ornithine Decarboxylase, Chain A, domain 1"/>
    <property type="match status" value="1"/>
</dbReference>
<keyword evidence="9 12" id="KW-0745">Spermidine biosynthesis</keyword>
<dbReference type="PRINTS" id="PR01179">
    <property type="entry name" value="ODADCRBXLASE"/>
</dbReference>
<dbReference type="SUPFAM" id="SSF51419">
    <property type="entry name" value="PLP-binding barrel"/>
    <property type="match status" value="1"/>
</dbReference>
<dbReference type="UniPathway" id="UPA00186">
    <property type="reaction ID" value="UER00284"/>
</dbReference>
<dbReference type="InterPro" id="IPR000183">
    <property type="entry name" value="Orn/DAP/Arg_de-COase"/>
</dbReference>
<dbReference type="RefSeq" id="XP_010277587.1">
    <property type="nucleotide sequence ID" value="XM_010279285.1"/>
</dbReference>
<dbReference type="GO" id="GO:0006527">
    <property type="term" value="P:L-arginine catabolic process"/>
    <property type="evidence" value="ECO:0007669"/>
    <property type="project" value="InterPro"/>
</dbReference>
<evidence type="ECO:0000256" key="9">
    <source>
        <dbReference type="ARBA" id="ARBA00023066"/>
    </source>
</evidence>
<dbReference type="EC" id="4.1.1.19" evidence="5 12"/>
<keyword evidence="13" id="KW-1185">Reference proteome</keyword>
<evidence type="ECO:0000256" key="8">
    <source>
        <dbReference type="ARBA" id="ARBA00022898"/>
    </source>
</evidence>
<dbReference type="GO" id="GO:0008295">
    <property type="term" value="P:spermidine biosynthetic process"/>
    <property type="evidence" value="ECO:0007669"/>
    <property type="project" value="UniProtKB-KW"/>
</dbReference>
<dbReference type="PANTHER" id="PTHR43295:SF1">
    <property type="entry name" value="ARGININE DECARBOXYLASE 1, CHLOROPLASTIC-RELATED"/>
    <property type="match status" value="1"/>
</dbReference>
<keyword evidence="7 12" id="KW-0460">Magnesium</keyword>
<keyword evidence="6 12" id="KW-0210">Decarboxylase</keyword>
<reference evidence="14" key="1">
    <citation type="submission" date="2025-08" db="UniProtKB">
        <authorList>
            <consortium name="RefSeq"/>
        </authorList>
    </citation>
    <scope>IDENTIFICATION</scope>
</reference>
<comment type="catalytic activity">
    <reaction evidence="11 12">
        <text>L-arginine + H(+) = agmatine + CO2</text>
        <dbReference type="Rhea" id="RHEA:17641"/>
        <dbReference type="ChEBI" id="CHEBI:15378"/>
        <dbReference type="ChEBI" id="CHEBI:16526"/>
        <dbReference type="ChEBI" id="CHEBI:32682"/>
        <dbReference type="ChEBI" id="CHEBI:58145"/>
        <dbReference type="EC" id="4.1.1.19"/>
    </reaction>
</comment>